<proteinExistence type="predicted"/>
<protein>
    <submittedName>
        <fullName evidence="1">Uncharacterized protein</fullName>
    </submittedName>
</protein>
<name>A0A0P9M5Y5_9PSED</name>
<dbReference type="AlphaFoldDB" id="A0A0P9M5Y5"/>
<accession>A0A0P9M5Y5</accession>
<dbReference type="PATRIC" id="fig|200452.3.peg.3546"/>
<dbReference type="EMBL" id="LJQB01000073">
    <property type="protein sequence ID" value="KPW83306.1"/>
    <property type="molecule type" value="Genomic_DNA"/>
</dbReference>
<sequence length="86" mass="9542">MHYFYPFSLHRSGRTLAVKAPQANNRPGLISSMNLVSVQTEICRRRYTAHGNRAGKDTCPIAQQPYSHDVCLLFALNVIRGAPASV</sequence>
<evidence type="ECO:0000313" key="1">
    <source>
        <dbReference type="EMBL" id="KPW83306.1"/>
    </source>
</evidence>
<gene>
    <name evidence="1" type="ORF">ALO92_101164</name>
</gene>
<evidence type="ECO:0000313" key="2">
    <source>
        <dbReference type="Proteomes" id="UP000050411"/>
    </source>
</evidence>
<reference evidence="1 2" key="1">
    <citation type="submission" date="2015-09" db="EMBL/GenBank/DDBJ databases">
        <title>Genome announcement of multiple Pseudomonas syringae strains.</title>
        <authorList>
            <person name="Thakur S."/>
            <person name="Wang P.W."/>
            <person name="Gong Y."/>
            <person name="Weir B.S."/>
            <person name="Guttman D.S."/>
        </authorList>
    </citation>
    <scope>NUCLEOTIDE SEQUENCE [LARGE SCALE GENOMIC DNA]</scope>
    <source>
        <strain evidence="1 2">ICMP19117</strain>
    </source>
</reference>
<organism evidence="1 2">
    <name type="scientific">Pseudomonas congelans</name>
    <dbReference type="NCBI Taxonomy" id="200452"/>
    <lineage>
        <taxon>Bacteria</taxon>
        <taxon>Pseudomonadati</taxon>
        <taxon>Pseudomonadota</taxon>
        <taxon>Gammaproteobacteria</taxon>
        <taxon>Pseudomonadales</taxon>
        <taxon>Pseudomonadaceae</taxon>
        <taxon>Pseudomonas</taxon>
    </lineage>
</organism>
<comment type="caution">
    <text evidence="1">The sequence shown here is derived from an EMBL/GenBank/DDBJ whole genome shotgun (WGS) entry which is preliminary data.</text>
</comment>
<dbReference type="Proteomes" id="UP000050411">
    <property type="component" value="Unassembled WGS sequence"/>
</dbReference>